<dbReference type="GO" id="GO:0016787">
    <property type="term" value="F:hydrolase activity"/>
    <property type="evidence" value="ECO:0007669"/>
    <property type="project" value="UniProtKB-KW"/>
</dbReference>
<comment type="caution">
    <text evidence="2">The sequence shown here is derived from an EMBL/GenBank/DDBJ whole genome shotgun (WGS) entry which is preliminary data.</text>
</comment>
<evidence type="ECO:0000259" key="1">
    <source>
        <dbReference type="Pfam" id="PF13354"/>
    </source>
</evidence>
<name>A0ABT8N0Y3_9BACL</name>
<dbReference type="Gene3D" id="3.40.710.10">
    <property type="entry name" value="DD-peptidase/beta-lactamase superfamily"/>
    <property type="match status" value="1"/>
</dbReference>
<protein>
    <submittedName>
        <fullName evidence="2">Serine hydrolase</fullName>
    </submittedName>
</protein>
<dbReference type="Pfam" id="PF13354">
    <property type="entry name" value="Beta-lactamase2"/>
    <property type="match status" value="1"/>
</dbReference>
<dbReference type="EMBL" id="JAUJWV010000001">
    <property type="protein sequence ID" value="MDN7241561.1"/>
    <property type="molecule type" value="Genomic_DNA"/>
</dbReference>
<gene>
    <name evidence="2" type="ORF">QWY14_07140</name>
</gene>
<dbReference type="InterPro" id="IPR012338">
    <property type="entry name" value="Beta-lactam/transpept-like"/>
</dbReference>
<dbReference type="PANTHER" id="PTHR35333">
    <property type="entry name" value="BETA-LACTAMASE"/>
    <property type="match status" value="1"/>
</dbReference>
<dbReference type="PANTHER" id="PTHR35333:SF3">
    <property type="entry name" value="BETA-LACTAMASE-TYPE TRANSPEPTIDASE FOLD CONTAINING PROTEIN"/>
    <property type="match status" value="1"/>
</dbReference>
<organism evidence="2 3">
    <name type="scientific">Planococcus shixiaomingii</name>
    <dbReference type="NCBI Taxonomy" id="3058393"/>
    <lineage>
        <taxon>Bacteria</taxon>
        <taxon>Bacillati</taxon>
        <taxon>Bacillota</taxon>
        <taxon>Bacilli</taxon>
        <taxon>Bacillales</taxon>
        <taxon>Caryophanaceae</taxon>
        <taxon>Planococcus</taxon>
    </lineage>
</organism>
<accession>A0ABT8N0Y3</accession>
<reference evidence="2 3" key="1">
    <citation type="submission" date="2023-06" db="EMBL/GenBank/DDBJ databases">
        <title>Novel species in genus Planococcus.</title>
        <authorList>
            <person name="Ning S."/>
        </authorList>
    </citation>
    <scope>NUCLEOTIDE SEQUENCE [LARGE SCALE GENOMIC DNA]</scope>
    <source>
        <strain evidence="2 3">N028</strain>
    </source>
</reference>
<sequence>MAFSILKNRVEGRFTNIESKYSVFIETEGQVISLNGNNKMRAASVIKVPILLEGYRQIDQGEISGINALSFTEKDLIGGSGILAHLNSVRRLSLKDILTLMTIVSDNTASNMAIKLLGMENINALSGKLGCENTVLERLFMDFEAAGKGLDNFTSAKDMVLFLKSLDTGNIVSEESREQVIHTLKQQQFIDNLHGRFDEDSEVTIASKSGSLSGVVNDVGIFEYRGTKAYVAVLLNDLPDNHTGQEIIADIGWYVYEYLTG</sequence>
<evidence type="ECO:0000313" key="2">
    <source>
        <dbReference type="EMBL" id="MDN7241561.1"/>
    </source>
</evidence>
<dbReference type="InterPro" id="IPR045155">
    <property type="entry name" value="Beta-lactam_cat"/>
</dbReference>
<feature type="domain" description="Beta-lactamase class A catalytic" evidence="1">
    <location>
        <begin position="28"/>
        <end position="233"/>
    </location>
</feature>
<evidence type="ECO:0000313" key="3">
    <source>
        <dbReference type="Proteomes" id="UP001172055"/>
    </source>
</evidence>
<dbReference type="Proteomes" id="UP001172055">
    <property type="component" value="Unassembled WGS sequence"/>
</dbReference>
<keyword evidence="2" id="KW-0378">Hydrolase</keyword>
<keyword evidence="3" id="KW-1185">Reference proteome</keyword>
<dbReference type="InterPro" id="IPR000871">
    <property type="entry name" value="Beta-lactam_class-A"/>
</dbReference>
<proteinExistence type="predicted"/>
<dbReference type="SUPFAM" id="SSF56601">
    <property type="entry name" value="beta-lactamase/transpeptidase-like"/>
    <property type="match status" value="1"/>
</dbReference>